<protein>
    <recommendedName>
        <fullName evidence="2">Cullin N-terminal domain-containing protein</fullName>
    </recommendedName>
</protein>
<dbReference type="Proteomes" id="UP000316621">
    <property type="component" value="Chromosome 10"/>
</dbReference>
<dbReference type="Gene3D" id="1.20.1310.10">
    <property type="entry name" value="Cullin Repeats"/>
    <property type="match status" value="2"/>
</dbReference>
<keyword evidence="4" id="KW-1185">Reference proteome</keyword>
<dbReference type="InterPro" id="IPR016159">
    <property type="entry name" value="Cullin_repeat-like_dom_sf"/>
</dbReference>
<dbReference type="InterPro" id="IPR045093">
    <property type="entry name" value="Cullin"/>
</dbReference>
<reference evidence="3 4" key="1">
    <citation type="journal article" date="2018" name="Science">
        <title>The opium poppy genome and morphinan production.</title>
        <authorList>
            <person name="Guo L."/>
            <person name="Winzer T."/>
            <person name="Yang X."/>
            <person name="Li Y."/>
            <person name="Ning Z."/>
            <person name="He Z."/>
            <person name="Teodor R."/>
            <person name="Lu Y."/>
            <person name="Bowser T.A."/>
            <person name="Graham I.A."/>
            <person name="Ye K."/>
        </authorList>
    </citation>
    <scope>NUCLEOTIDE SEQUENCE [LARGE SCALE GENOMIC DNA]</scope>
    <source>
        <strain evidence="4">cv. HN1</strain>
        <tissue evidence="3">Leaves</tissue>
    </source>
</reference>
<accession>A0A4Y7L7U6</accession>
<comment type="similarity">
    <text evidence="1">Belongs to the cullin family.</text>
</comment>
<name>A0A4Y7L7U6_PAPSO</name>
<dbReference type="GO" id="GO:0006511">
    <property type="term" value="P:ubiquitin-dependent protein catabolic process"/>
    <property type="evidence" value="ECO:0007669"/>
    <property type="project" value="InterPro"/>
</dbReference>
<proteinExistence type="inferred from homology"/>
<evidence type="ECO:0000313" key="3">
    <source>
        <dbReference type="EMBL" id="RZC81017.1"/>
    </source>
</evidence>
<dbReference type="STRING" id="3469.A0A4Y7L7U6"/>
<dbReference type="Gramene" id="RZC81017">
    <property type="protein sequence ID" value="RZC81017"/>
    <property type="gene ID" value="C5167_043588"/>
</dbReference>
<gene>
    <name evidence="3" type="ORF">C5167_043588</name>
</gene>
<dbReference type="InterPro" id="IPR001373">
    <property type="entry name" value="Cullin_N"/>
</dbReference>
<dbReference type="AlphaFoldDB" id="A0A4Y7L7U6"/>
<organism evidence="3 4">
    <name type="scientific">Papaver somniferum</name>
    <name type="common">Opium poppy</name>
    <dbReference type="NCBI Taxonomy" id="3469"/>
    <lineage>
        <taxon>Eukaryota</taxon>
        <taxon>Viridiplantae</taxon>
        <taxon>Streptophyta</taxon>
        <taxon>Embryophyta</taxon>
        <taxon>Tracheophyta</taxon>
        <taxon>Spermatophyta</taxon>
        <taxon>Magnoliopsida</taxon>
        <taxon>Ranunculales</taxon>
        <taxon>Papaveraceae</taxon>
        <taxon>Papaveroideae</taxon>
        <taxon>Papaver</taxon>
    </lineage>
</organism>
<dbReference type="SUPFAM" id="SSF74788">
    <property type="entry name" value="Cullin repeat-like"/>
    <property type="match status" value="2"/>
</dbReference>
<sequence>MKVRVKDAVITLINQERDGEEIDQTLLMEVLEIFQNMECYVDGFETAFLDDTVDYYTKKVSNWTPGDYTVKAEECLKKEKDRVSQYLRYSTKEKLSRTMMDTRPVVELEQGWEIMQMGITKVIKTIYGVPGETPMDAACLMNLITTVYNMCTQKPPHDFSGKFYEWYAGDYLPSRVLPSIQEKNDDVSMLQELVKRWANHKVMTLVKNVLEIFVDLGNKDETQNMVYHVNDFETPFLNDTADYYPRNQEEYAMKAEECLKKEKDRVSHYLHSSTEEKLLSRVKNVLNPAQAIA</sequence>
<evidence type="ECO:0000256" key="1">
    <source>
        <dbReference type="ARBA" id="ARBA00006019"/>
    </source>
</evidence>
<dbReference type="EMBL" id="CM010724">
    <property type="protein sequence ID" value="RZC81017.1"/>
    <property type="molecule type" value="Genomic_DNA"/>
</dbReference>
<evidence type="ECO:0000259" key="2">
    <source>
        <dbReference type="Pfam" id="PF00888"/>
    </source>
</evidence>
<dbReference type="Pfam" id="PF00888">
    <property type="entry name" value="Cullin"/>
    <property type="match status" value="2"/>
</dbReference>
<evidence type="ECO:0000313" key="4">
    <source>
        <dbReference type="Proteomes" id="UP000316621"/>
    </source>
</evidence>
<feature type="domain" description="Cullin N-terminal" evidence="2">
    <location>
        <begin position="2"/>
        <end position="99"/>
    </location>
</feature>
<dbReference type="PANTHER" id="PTHR11932">
    <property type="entry name" value="CULLIN"/>
    <property type="match status" value="1"/>
</dbReference>
<dbReference type="GO" id="GO:0031625">
    <property type="term" value="F:ubiquitin protein ligase binding"/>
    <property type="evidence" value="ECO:0007669"/>
    <property type="project" value="InterPro"/>
</dbReference>
<feature type="domain" description="Cullin N-terminal" evidence="2">
    <location>
        <begin position="204"/>
        <end position="286"/>
    </location>
</feature>